<evidence type="ECO:0000313" key="6">
    <source>
        <dbReference type="Proteomes" id="UP001196873"/>
    </source>
</evidence>
<dbReference type="NCBIfam" id="TIGR02985">
    <property type="entry name" value="Sig70_bacteroi1"/>
    <property type="match status" value="1"/>
</dbReference>
<keyword evidence="3" id="KW-0804">Transcription</keyword>
<evidence type="ECO:0000313" key="5">
    <source>
        <dbReference type="EMBL" id="MBW4865520.1"/>
    </source>
</evidence>
<dbReference type="InterPro" id="IPR014327">
    <property type="entry name" value="RNA_pol_sigma70_bacteroid"/>
</dbReference>
<evidence type="ECO:0000259" key="4">
    <source>
        <dbReference type="SMART" id="SM00421"/>
    </source>
</evidence>
<reference evidence="5" key="1">
    <citation type="submission" date="2021-07" db="EMBL/GenBank/DDBJ databases">
        <title>Genomic diversity and antimicrobial resistance of Prevotella spp. isolated from chronic lung disease airways.</title>
        <authorList>
            <person name="Webb K.A."/>
            <person name="Olagoke O.S."/>
            <person name="Baird T."/>
            <person name="Neill J."/>
            <person name="Pham A."/>
            <person name="Wells T.J."/>
            <person name="Ramsay K.A."/>
            <person name="Bell S.C."/>
            <person name="Sarovich D.S."/>
            <person name="Price E.P."/>
        </authorList>
    </citation>
    <scope>NUCLEOTIDE SEQUENCE</scope>
    <source>
        <strain evidence="5">SCHI0047.S.3</strain>
    </source>
</reference>
<dbReference type="InterPro" id="IPR000792">
    <property type="entry name" value="Tscrpt_reg_LuxR_C"/>
</dbReference>
<dbReference type="GO" id="GO:0006352">
    <property type="term" value="P:DNA-templated transcription initiation"/>
    <property type="evidence" value="ECO:0007669"/>
    <property type="project" value="InterPro"/>
</dbReference>
<dbReference type="GO" id="GO:0016987">
    <property type="term" value="F:sigma factor activity"/>
    <property type="evidence" value="ECO:0007669"/>
    <property type="project" value="UniProtKB-KW"/>
</dbReference>
<organism evidence="5 6">
    <name type="scientific">Segatella salivae</name>
    <dbReference type="NCBI Taxonomy" id="228604"/>
    <lineage>
        <taxon>Bacteria</taxon>
        <taxon>Pseudomonadati</taxon>
        <taxon>Bacteroidota</taxon>
        <taxon>Bacteroidia</taxon>
        <taxon>Bacteroidales</taxon>
        <taxon>Prevotellaceae</taxon>
        <taxon>Segatella</taxon>
    </lineage>
</organism>
<name>A0AAW4NPX8_9BACT</name>
<dbReference type="InterPro" id="IPR014284">
    <property type="entry name" value="RNA_pol_sigma-70_dom"/>
</dbReference>
<evidence type="ECO:0000256" key="3">
    <source>
        <dbReference type="ARBA" id="ARBA00023163"/>
    </source>
</evidence>
<dbReference type="InterPro" id="IPR013249">
    <property type="entry name" value="RNA_pol_sigma70_r4_t2"/>
</dbReference>
<dbReference type="RefSeq" id="WP_219424922.1">
    <property type="nucleotide sequence ID" value="NZ_CAUTLA010000001.1"/>
</dbReference>
<comment type="caution">
    <text evidence="5">The sequence shown here is derived from an EMBL/GenBank/DDBJ whole genome shotgun (WGS) entry which is preliminary data.</text>
</comment>
<keyword evidence="2" id="KW-0731">Sigma factor</keyword>
<sequence>MTNTSVSNKLLLTALRQKNEEAFNLLFKQFYPKMKCFASRLCGCEDDAENIVQDVFMQLWINSEKLMGIENLDGYIFTILKNTTLNFLRDAFRHSTISLNSSLIVEEQSAACDLLYYDEIKTMIDREINKLAPQRRNVFLLSRREGLSNAEIAEKLNISKRTVETHLMLALRDLRKVLVLMSLLELITLIK</sequence>
<dbReference type="InterPro" id="IPR007627">
    <property type="entry name" value="RNA_pol_sigma70_r2"/>
</dbReference>
<dbReference type="GO" id="GO:0003677">
    <property type="term" value="F:DNA binding"/>
    <property type="evidence" value="ECO:0007669"/>
    <property type="project" value="InterPro"/>
</dbReference>
<dbReference type="Proteomes" id="UP001196873">
    <property type="component" value="Unassembled WGS sequence"/>
</dbReference>
<dbReference type="SMART" id="SM00421">
    <property type="entry name" value="HTH_LUXR"/>
    <property type="match status" value="1"/>
</dbReference>
<dbReference type="Pfam" id="PF04542">
    <property type="entry name" value="Sigma70_r2"/>
    <property type="match status" value="1"/>
</dbReference>
<protein>
    <submittedName>
        <fullName evidence="5">RNA polymerase sigma-70 factor</fullName>
    </submittedName>
</protein>
<feature type="domain" description="HTH luxR-type" evidence="4">
    <location>
        <begin position="138"/>
        <end position="184"/>
    </location>
</feature>
<dbReference type="Pfam" id="PF08281">
    <property type="entry name" value="Sigma70_r4_2"/>
    <property type="match status" value="1"/>
</dbReference>
<dbReference type="PANTHER" id="PTHR43133:SF46">
    <property type="entry name" value="RNA POLYMERASE SIGMA-70 FACTOR ECF SUBFAMILY"/>
    <property type="match status" value="1"/>
</dbReference>
<evidence type="ECO:0000256" key="2">
    <source>
        <dbReference type="ARBA" id="ARBA00023082"/>
    </source>
</evidence>
<accession>A0AAW4NPX8</accession>
<keyword evidence="1" id="KW-0805">Transcription regulation</keyword>
<dbReference type="AlphaFoldDB" id="A0AAW4NPX8"/>
<dbReference type="NCBIfam" id="TIGR02937">
    <property type="entry name" value="sigma70-ECF"/>
    <property type="match status" value="1"/>
</dbReference>
<dbReference type="InterPro" id="IPR039425">
    <property type="entry name" value="RNA_pol_sigma-70-like"/>
</dbReference>
<dbReference type="PANTHER" id="PTHR43133">
    <property type="entry name" value="RNA POLYMERASE ECF-TYPE SIGMA FACTO"/>
    <property type="match status" value="1"/>
</dbReference>
<proteinExistence type="predicted"/>
<dbReference type="EMBL" id="JAHXRF010000007">
    <property type="protein sequence ID" value="MBW4865520.1"/>
    <property type="molecule type" value="Genomic_DNA"/>
</dbReference>
<evidence type="ECO:0000256" key="1">
    <source>
        <dbReference type="ARBA" id="ARBA00023015"/>
    </source>
</evidence>
<gene>
    <name evidence="5" type="ORF">KZY68_05715</name>
</gene>